<dbReference type="EMBL" id="BMAT01013599">
    <property type="protein sequence ID" value="GFS15966.1"/>
    <property type="molecule type" value="Genomic_DNA"/>
</dbReference>
<dbReference type="Proteomes" id="UP000762676">
    <property type="component" value="Unassembled WGS sequence"/>
</dbReference>
<gene>
    <name evidence="3" type="ORF">ElyMa_006783400</name>
</gene>
<reference evidence="3 4" key="1">
    <citation type="journal article" date="2021" name="Elife">
        <title>Chloroplast acquisition without the gene transfer in kleptoplastic sea slugs, Plakobranchus ocellatus.</title>
        <authorList>
            <person name="Maeda T."/>
            <person name="Takahashi S."/>
            <person name="Yoshida T."/>
            <person name="Shimamura S."/>
            <person name="Takaki Y."/>
            <person name="Nagai Y."/>
            <person name="Toyoda A."/>
            <person name="Suzuki Y."/>
            <person name="Arimoto A."/>
            <person name="Ishii H."/>
            <person name="Satoh N."/>
            <person name="Nishiyama T."/>
            <person name="Hasebe M."/>
            <person name="Maruyama T."/>
            <person name="Minagawa J."/>
            <person name="Obokata J."/>
            <person name="Shigenobu S."/>
        </authorList>
    </citation>
    <scope>NUCLEOTIDE SEQUENCE [LARGE SCALE GENOMIC DNA]</scope>
</reference>
<keyword evidence="2" id="KW-0472">Membrane</keyword>
<dbReference type="AlphaFoldDB" id="A0AAV4J5T5"/>
<keyword evidence="2" id="KW-1133">Transmembrane helix</keyword>
<comment type="caution">
    <text evidence="3">The sequence shown here is derived from an EMBL/GenBank/DDBJ whole genome shotgun (WGS) entry which is preliminary data.</text>
</comment>
<evidence type="ECO:0000313" key="4">
    <source>
        <dbReference type="Proteomes" id="UP000762676"/>
    </source>
</evidence>
<evidence type="ECO:0000256" key="1">
    <source>
        <dbReference type="SAM" id="MobiDB-lite"/>
    </source>
</evidence>
<evidence type="ECO:0008006" key="5">
    <source>
        <dbReference type="Google" id="ProtNLM"/>
    </source>
</evidence>
<keyword evidence="4" id="KW-1185">Reference proteome</keyword>
<protein>
    <recommendedName>
        <fullName evidence="5">G-protein coupled receptors family 1 profile domain-containing protein</fullName>
    </recommendedName>
</protein>
<keyword evidence="2" id="KW-0812">Transmembrane</keyword>
<organism evidence="3 4">
    <name type="scientific">Elysia marginata</name>
    <dbReference type="NCBI Taxonomy" id="1093978"/>
    <lineage>
        <taxon>Eukaryota</taxon>
        <taxon>Metazoa</taxon>
        <taxon>Spiralia</taxon>
        <taxon>Lophotrochozoa</taxon>
        <taxon>Mollusca</taxon>
        <taxon>Gastropoda</taxon>
        <taxon>Heterobranchia</taxon>
        <taxon>Euthyneura</taxon>
        <taxon>Panpulmonata</taxon>
        <taxon>Sacoglossa</taxon>
        <taxon>Placobranchoidea</taxon>
        <taxon>Plakobranchidae</taxon>
        <taxon>Elysia</taxon>
    </lineage>
</organism>
<name>A0AAV4J5T5_9GAST</name>
<accession>A0AAV4J5T5</accession>
<sequence>MAIGTTHSSPTINASFSSPFLDDLNTSSSTNNNASDTNNVTGAGSTADSGSGLALFTLPQIPAWVSSLYLAMLCLSILLGVPGNLITVAAYARIKVGH</sequence>
<evidence type="ECO:0000313" key="3">
    <source>
        <dbReference type="EMBL" id="GFS15966.1"/>
    </source>
</evidence>
<proteinExistence type="predicted"/>
<feature type="transmembrane region" description="Helical" evidence="2">
    <location>
        <begin position="68"/>
        <end position="92"/>
    </location>
</feature>
<evidence type="ECO:0000256" key="2">
    <source>
        <dbReference type="SAM" id="Phobius"/>
    </source>
</evidence>
<feature type="region of interest" description="Disordered" evidence="1">
    <location>
        <begin position="27"/>
        <end position="48"/>
    </location>
</feature>